<dbReference type="AlphaFoldDB" id="A0A835CJK8"/>
<dbReference type="EMBL" id="JAAIUW010000001">
    <property type="protein sequence ID" value="KAF7844694.1"/>
    <property type="molecule type" value="Genomic_DNA"/>
</dbReference>
<accession>A0A835CJK8</accession>
<evidence type="ECO:0000313" key="1">
    <source>
        <dbReference type="EMBL" id="KAF7844694.1"/>
    </source>
</evidence>
<proteinExistence type="predicted"/>
<dbReference type="Proteomes" id="UP000634136">
    <property type="component" value="Unassembled WGS sequence"/>
</dbReference>
<comment type="caution">
    <text evidence="1">The sequence shown here is derived from an EMBL/GenBank/DDBJ whole genome shotgun (WGS) entry which is preliminary data.</text>
</comment>
<protein>
    <submittedName>
        <fullName evidence="1">Uncharacterized protein</fullName>
    </submittedName>
</protein>
<gene>
    <name evidence="1" type="ORF">G2W53_001599</name>
</gene>
<keyword evidence="2" id="KW-1185">Reference proteome</keyword>
<organism evidence="1 2">
    <name type="scientific">Senna tora</name>
    <dbReference type="NCBI Taxonomy" id="362788"/>
    <lineage>
        <taxon>Eukaryota</taxon>
        <taxon>Viridiplantae</taxon>
        <taxon>Streptophyta</taxon>
        <taxon>Embryophyta</taxon>
        <taxon>Tracheophyta</taxon>
        <taxon>Spermatophyta</taxon>
        <taxon>Magnoliopsida</taxon>
        <taxon>eudicotyledons</taxon>
        <taxon>Gunneridae</taxon>
        <taxon>Pentapetalae</taxon>
        <taxon>rosids</taxon>
        <taxon>fabids</taxon>
        <taxon>Fabales</taxon>
        <taxon>Fabaceae</taxon>
        <taxon>Caesalpinioideae</taxon>
        <taxon>Cassia clade</taxon>
        <taxon>Senna</taxon>
    </lineage>
</organism>
<name>A0A835CJK8_9FABA</name>
<evidence type="ECO:0000313" key="2">
    <source>
        <dbReference type="Proteomes" id="UP000634136"/>
    </source>
</evidence>
<reference evidence="1" key="1">
    <citation type="submission" date="2020-09" db="EMBL/GenBank/DDBJ databases">
        <title>Genome-Enabled Discovery of Anthraquinone Biosynthesis in Senna tora.</title>
        <authorList>
            <person name="Kang S.-H."/>
            <person name="Pandey R.P."/>
            <person name="Lee C.-M."/>
            <person name="Sim J.-S."/>
            <person name="Jeong J.-T."/>
            <person name="Choi B.-S."/>
            <person name="Jung M."/>
            <person name="Ginzburg D."/>
            <person name="Zhao K."/>
            <person name="Won S.Y."/>
            <person name="Oh T.-J."/>
            <person name="Yu Y."/>
            <person name="Kim N.-H."/>
            <person name="Lee O.R."/>
            <person name="Lee T.-H."/>
            <person name="Bashyal P."/>
            <person name="Kim T.-S."/>
            <person name="Lee W.-H."/>
            <person name="Kawkins C."/>
            <person name="Kim C.-K."/>
            <person name="Kim J.S."/>
            <person name="Ahn B.O."/>
            <person name="Rhee S.Y."/>
            <person name="Sohng J.K."/>
        </authorList>
    </citation>
    <scope>NUCLEOTIDE SEQUENCE</scope>
    <source>
        <tissue evidence="1">Leaf</tissue>
    </source>
</reference>
<sequence>MARHLVPLDDGPRAQIEGGAVRNFSPHVDVSRDENPSIAGASTVSPHLVNAEGFSFLYKEHGRVVVQRQLPMTCPDFGGLPVLILRTLSLFYKFSWAAMFEDETPLTSFKMECHQVGVPLIVKLFSYFYKSQYKDKDKEKKSYFHFQKVSSVPPILGELSSKMKGRNDSFILIISLKSDNLSSQELAVVGEMVSPPTTSVGLTGGSAMQSLM</sequence>